<gene>
    <name evidence="1" type="ORF">GN299_18400</name>
</gene>
<accession>A0A7V8EEJ6</accession>
<dbReference type="EMBL" id="WOWR01000026">
    <property type="protein sequence ID" value="KAF0253406.1"/>
    <property type="molecule type" value="Genomic_DNA"/>
</dbReference>
<evidence type="ECO:0000313" key="2">
    <source>
        <dbReference type="Proteomes" id="UP000442695"/>
    </source>
</evidence>
<dbReference type="RefSeq" id="WP_156859342.1">
    <property type="nucleotide sequence ID" value="NZ_WOWR01000026.1"/>
</dbReference>
<comment type="caution">
    <text evidence="1">The sequence shown here is derived from an EMBL/GenBank/DDBJ whole genome shotgun (WGS) entry which is preliminary data.</text>
</comment>
<proteinExistence type="predicted"/>
<protein>
    <submittedName>
        <fullName evidence="1">Uncharacterized protein</fullName>
    </submittedName>
</protein>
<organism evidence="1 2">
    <name type="scientific">Pseudomonas putida</name>
    <name type="common">Arthrobacter siderocapsulatus</name>
    <dbReference type="NCBI Taxonomy" id="303"/>
    <lineage>
        <taxon>Bacteria</taxon>
        <taxon>Pseudomonadati</taxon>
        <taxon>Pseudomonadota</taxon>
        <taxon>Gammaproteobacteria</taxon>
        <taxon>Pseudomonadales</taxon>
        <taxon>Pseudomonadaceae</taxon>
        <taxon>Pseudomonas</taxon>
    </lineage>
</organism>
<reference evidence="1 2" key="1">
    <citation type="submission" date="2019-12" db="EMBL/GenBank/DDBJ databases">
        <authorList>
            <person name="Woiski C."/>
        </authorList>
    </citation>
    <scope>NUCLEOTIDE SEQUENCE [LARGE SCALE GENOMIC DNA]</scope>
    <source>
        <strain evidence="1 2">BOE100</strain>
    </source>
</reference>
<sequence>MQTAFDLFGEVVETPKISKPKAPAAPKPRAKVTLDRRKIWGEGGYLATLEDDETSIHTTESFTENATIERLEKALYMTPVINNGVWVEDGSFYKYKITQEVKGTRKFGPKSELLHFATECMMTTSARNVLDATYDDTGSWLPRWAYWLFCHRLRIAGDDEDPYELLKAFTAVMTQQDFLDASRKGESLRRVTKRLHMQQKRAQARAASAACADVADDEAFEEPELKSA</sequence>
<dbReference type="AlphaFoldDB" id="A0A7V8EEJ6"/>
<name>A0A7V8EEJ6_PSEPU</name>
<dbReference type="Proteomes" id="UP000442695">
    <property type="component" value="Unassembled WGS sequence"/>
</dbReference>
<evidence type="ECO:0000313" key="1">
    <source>
        <dbReference type="EMBL" id="KAF0253406.1"/>
    </source>
</evidence>